<protein>
    <submittedName>
        <fullName evidence="3">Uncharacterized protein LOC107270759 isoform X1</fullName>
    </submittedName>
</protein>
<dbReference type="CTD" id="84946"/>
<gene>
    <name evidence="3" type="primary">LOC107270759</name>
</gene>
<reference evidence="3" key="1">
    <citation type="submission" date="2025-08" db="UniProtKB">
        <authorList>
            <consortium name="RefSeq"/>
        </authorList>
    </citation>
    <scope>IDENTIFICATION</scope>
</reference>
<dbReference type="GeneID" id="107270759"/>
<feature type="region of interest" description="Disordered" evidence="1">
    <location>
        <begin position="372"/>
        <end position="419"/>
    </location>
</feature>
<feature type="region of interest" description="Disordered" evidence="1">
    <location>
        <begin position="454"/>
        <end position="526"/>
    </location>
</feature>
<dbReference type="Proteomes" id="UP000694920">
    <property type="component" value="Unplaced"/>
</dbReference>
<dbReference type="AlphaFoldDB" id="A0AAJ7C482"/>
<keyword evidence="2" id="KW-1185">Reference proteome</keyword>
<feature type="compositionally biased region" description="Low complexity" evidence="1">
    <location>
        <begin position="454"/>
        <end position="463"/>
    </location>
</feature>
<evidence type="ECO:0000256" key="1">
    <source>
        <dbReference type="SAM" id="MobiDB-lite"/>
    </source>
</evidence>
<accession>A0AAJ7C482</accession>
<evidence type="ECO:0000313" key="2">
    <source>
        <dbReference type="Proteomes" id="UP000694920"/>
    </source>
</evidence>
<name>A0AAJ7C482_CEPCN</name>
<dbReference type="RefSeq" id="XP_015601572.1">
    <property type="nucleotide sequence ID" value="XM_015746086.2"/>
</dbReference>
<evidence type="ECO:0000313" key="3">
    <source>
        <dbReference type="RefSeq" id="XP_015601572.1"/>
    </source>
</evidence>
<feature type="compositionally biased region" description="Basic and acidic residues" evidence="1">
    <location>
        <begin position="509"/>
        <end position="526"/>
    </location>
</feature>
<feature type="compositionally biased region" description="Polar residues" evidence="1">
    <location>
        <begin position="473"/>
        <end position="483"/>
    </location>
</feature>
<proteinExistence type="predicted"/>
<organism evidence="2 3">
    <name type="scientific">Cephus cinctus</name>
    <name type="common">Wheat stem sawfly</name>
    <dbReference type="NCBI Taxonomy" id="211228"/>
    <lineage>
        <taxon>Eukaryota</taxon>
        <taxon>Metazoa</taxon>
        <taxon>Ecdysozoa</taxon>
        <taxon>Arthropoda</taxon>
        <taxon>Hexapoda</taxon>
        <taxon>Insecta</taxon>
        <taxon>Pterygota</taxon>
        <taxon>Neoptera</taxon>
        <taxon>Endopterygota</taxon>
        <taxon>Hymenoptera</taxon>
        <taxon>Cephoidea</taxon>
        <taxon>Cephidae</taxon>
        <taxon>Cephus</taxon>
    </lineage>
</organism>
<sequence length="526" mass="60988">MEESLEEKKERLKKEINELKVVSSNLEYGIGITKFGHDDNIKTVHECLKYLNKNENNVHDTQVNLQYTLYSYAGIHCVKFTDNCVVFKFASFGEYKKCDKYAVQIMIEDDKAKLGHWIMPNWLDIHQVLLETPLQNPRNIMCFIRNCKHHIYCYHHRMTHFNNLKSLTSEMINCHIWTNLNYTQINLELFEVQEMESSTYLDLVLYLEYHSCEIKPYRGVIDSLGTRKFPERRIKALTLYLKYFKHMNLEEAFKSLIDGSATSYIWVPKIDSDSALDLNDISDTESETYKNIRSSLKRKRRRIRPIKRKQYEKQKSLLDKVTVEDNPILTLENKRKKTEKISGTPSSVNKFETSRNVKSKFKQTQLNFEVSKTKKQTAVSDETDTESERSRSTTQSSASTKKLPVFTSTPSRGKSKESASFKMLTKWNISDIKSNLTPTKSETILTRKKIKSGNLSKGSLKKNSALKKDKAQAHTSTRETTPIKSKIPILVKSPGQINKNKKIPGLREGVLKDRAKNKNARAERKI</sequence>